<feature type="transmembrane region" description="Helical" evidence="1">
    <location>
        <begin position="32"/>
        <end position="51"/>
    </location>
</feature>
<dbReference type="GeneID" id="109462354"/>
<keyword evidence="1" id="KW-1133">Transmembrane helix</keyword>
<dbReference type="RefSeq" id="XP_019614457.1">
    <property type="nucleotide sequence ID" value="XM_019758898.1"/>
</dbReference>
<dbReference type="Proteomes" id="UP000515135">
    <property type="component" value="Unplaced"/>
</dbReference>
<proteinExistence type="predicted"/>
<dbReference type="OrthoDB" id="5511684at2759"/>
<protein>
    <submittedName>
        <fullName evidence="3">Cytochrome c oxidase subunit NDUFA4-like isoform X2</fullName>
    </submittedName>
</protein>
<dbReference type="Pfam" id="PF06522">
    <property type="entry name" value="B12D"/>
    <property type="match status" value="1"/>
</dbReference>
<keyword evidence="1" id="KW-0472">Membrane</keyword>
<accession>A0A6P4Y6T5</accession>
<keyword evidence="1" id="KW-0812">Transmembrane</keyword>
<dbReference type="InterPro" id="IPR010530">
    <property type="entry name" value="B12D"/>
</dbReference>
<reference evidence="3" key="1">
    <citation type="submission" date="2025-08" db="UniProtKB">
        <authorList>
            <consortium name="RefSeq"/>
        </authorList>
    </citation>
    <scope>IDENTIFICATION</scope>
    <source>
        <tissue evidence="3">Gonad</tissue>
    </source>
</reference>
<evidence type="ECO:0000256" key="1">
    <source>
        <dbReference type="SAM" id="Phobius"/>
    </source>
</evidence>
<sequence length="98" mass="11109">MAETGTKLPHTRGKGVWGIIRKLFVPHHEPSLVPLFIMVGGAGMCAGLYLARMAFKHPDAAWDKKNNPDPWNRVAATEQYKFYSPNIDYKKLEPPPKY</sequence>
<evidence type="ECO:0000313" key="2">
    <source>
        <dbReference type="Proteomes" id="UP000515135"/>
    </source>
</evidence>
<dbReference type="PANTHER" id="PTHR14256">
    <property type="entry name" value="NADH-UBIQUINONE OXIDOREDUCTASE MLRQ SUBUNIT"/>
    <property type="match status" value="1"/>
</dbReference>
<name>A0A6P4Y6T5_BRABE</name>
<keyword evidence="2" id="KW-1185">Reference proteome</keyword>
<gene>
    <name evidence="3" type="primary">LOC109462354</name>
</gene>
<evidence type="ECO:0000313" key="3">
    <source>
        <dbReference type="RefSeq" id="XP_019614457.1"/>
    </source>
</evidence>
<dbReference type="PANTHER" id="PTHR14256:SF1">
    <property type="entry name" value="GEO09626P1"/>
    <property type="match status" value="1"/>
</dbReference>
<dbReference type="AlphaFoldDB" id="A0A6P4Y6T5"/>
<organism evidence="2 3">
    <name type="scientific">Branchiostoma belcheri</name>
    <name type="common">Amphioxus</name>
    <dbReference type="NCBI Taxonomy" id="7741"/>
    <lineage>
        <taxon>Eukaryota</taxon>
        <taxon>Metazoa</taxon>
        <taxon>Chordata</taxon>
        <taxon>Cephalochordata</taxon>
        <taxon>Leptocardii</taxon>
        <taxon>Amphioxiformes</taxon>
        <taxon>Branchiostomatidae</taxon>
        <taxon>Branchiostoma</taxon>
    </lineage>
</organism>